<dbReference type="InterPro" id="IPR050965">
    <property type="entry name" value="UPF0336/Enoyl-CoA_hydratase"/>
</dbReference>
<sequence>MPRFRQRASEELQAGDSFTASRRFNLEDIQLFTRFSRDYQPAFFDVCCAEAAVFKARVSHELLTASLVTEIGRKIGWVGDRITFHFTQPAYTGDMITCHWVIKTLSNQGRAIAKITMTNEAGVTVMDAEACGVVSSLAGHNNKKGLSAPI</sequence>
<dbReference type="GO" id="GO:0006633">
    <property type="term" value="P:fatty acid biosynthetic process"/>
    <property type="evidence" value="ECO:0007669"/>
    <property type="project" value="TreeGrafter"/>
</dbReference>
<feature type="domain" description="MaoC-like" evidence="1">
    <location>
        <begin position="20"/>
        <end position="120"/>
    </location>
</feature>
<dbReference type="GO" id="GO:0019171">
    <property type="term" value="F:(3R)-hydroxyacyl-[acyl-carrier-protein] dehydratase activity"/>
    <property type="evidence" value="ECO:0007669"/>
    <property type="project" value="TreeGrafter"/>
</dbReference>
<dbReference type="PANTHER" id="PTHR43437:SF3">
    <property type="entry name" value="HYDROXYACYL-THIOESTER DEHYDRATASE TYPE 2, MITOCHONDRIAL"/>
    <property type="match status" value="1"/>
</dbReference>
<gene>
    <name evidence="2" type="ORF">DKY63_09505</name>
</gene>
<evidence type="ECO:0000313" key="2">
    <source>
        <dbReference type="EMBL" id="AWY40122.1"/>
    </source>
</evidence>
<reference evidence="2 3" key="1">
    <citation type="submission" date="2018-05" db="EMBL/GenBank/DDBJ databases">
        <title>Whole genome sequence of Pseudomonas putida JBC17.</title>
        <authorList>
            <person name="Lee Y.H."/>
            <person name="David K."/>
        </authorList>
    </citation>
    <scope>NUCLEOTIDE SEQUENCE [LARGE SCALE GENOMIC DNA]</scope>
    <source>
        <strain evidence="2 3">JBC17</strain>
    </source>
</reference>
<dbReference type="Pfam" id="PF01575">
    <property type="entry name" value="MaoC_dehydratas"/>
    <property type="match status" value="1"/>
</dbReference>
<dbReference type="RefSeq" id="WP_096511951.1">
    <property type="nucleotide sequence ID" value="NZ_CP029693.1"/>
</dbReference>
<proteinExistence type="predicted"/>
<evidence type="ECO:0000259" key="1">
    <source>
        <dbReference type="Pfam" id="PF01575"/>
    </source>
</evidence>
<name>A0A2Z4RGG1_PSEPU</name>
<dbReference type="InterPro" id="IPR029069">
    <property type="entry name" value="HotDog_dom_sf"/>
</dbReference>
<dbReference type="Proteomes" id="UP000250299">
    <property type="component" value="Chromosome"/>
</dbReference>
<dbReference type="SUPFAM" id="SSF54637">
    <property type="entry name" value="Thioesterase/thiol ester dehydrase-isomerase"/>
    <property type="match status" value="1"/>
</dbReference>
<accession>A0A2Z4RGG1</accession>
<organism evidence="2 3">
    <name type="scientific">Pseudomonas putida</name>
    <name type="common">Arthrobacter siderocapsulatus</name>
    <dbReference type="NCBI Taxonomy" id="303"/>
    <lineage>
        <taxon>Bacteria</taxon>
        <taxon>Pseudomonadati</taxon>
        <taxon>Pseudomonadota</taxon>
        <taxon>Gammaproteobacteria</taxon>
        <taxon>Pseudomonadales</taxon>
        <taxon>Pseudomonadaceae</taxon>
        <taxon>Pseudomonas</taxon>
    </lineage>
</organism>
<dbReference type="OrthoDB" id="9800237at2"/>
<dbReference type="EMBL" id="CP029693">
    <property type="protein sequence ID" value="AWY40122.1"/>
    <property type="molecule type" value="Genomic_DNA"/>
</dbReference>
<dbReference type="InterPro" id="IPR002539">
    <property type="entry name" value="MaoC-like_dom"/>
</dbReference>
<evidence type="ECO:0000313" key="3">
    <source>
        <dbReference type="Proteomes" id="UP000250299"/>
    </source>
</evidence>
<protein>
    <submittedName>
        <fullName evidence="2">Acyl dehydratase</fullName>
    </submittedName>
</protein>
<dbReference type="PANTHER" id="PTHR43437">
    <property type="entry name" value="HYDROXYACYL-THIOESTER DEHYDRATASE TYPE 2, MITOCHONDRIAL-RELATED"/>
    <property type="match status" value="1"/>
</dbReference>
<dbReference type="Gene3D" id="3.10.129.10">
    <property type="entry name" value="Hotdog Thioesterase"/>
    <property type="match status" value="1"/>
</dbReference>
<dbReference type="AlphaFoldDB" id="A0A2Z4RGG1"/>